<dbReference type="RefSeq" id="WP_035683513.1">
    <property type="nucleotide sequence ID" value="NZ_JPRL01000001.1"/>
</dbReference>
<keyword evidence="1" id="KW-0732">Signal</keyword>
<keyword evidence="3" id="KW-1185">Reference proteome</keyword>
<accession>A0A085ZMY0</accession>
<organism evidence="2 3">
    <name type="scientific">Flavobacterium reichenbachii</name>
    <dbReference type="NCBI Taxonomy" id="362418"/>
    <lineage>
        <taxon>Bacteria</taxon>
        <taxon>Pseudomonadati</taxon>
        <taxon>Bacteroidota</taxon>
        <taxon>Flavobacteriia</taxon>
        <taxon>Flavobacteriales</taxon>
        <taxon>Flavobacteriaceae</taxon>
        <taxon>Flavobacterium</taxon>
    </lineage>
</organism>
<evidence type="ECO:0000313" key="2">
    <source>
        <dbReference type="EMBL" id="KFF05794.1"/>
    </source>
</evidence>
<dbReference type="EMBL" id="JPRL01000001">
    <property type="protein sequence ID" value="KFF05794.1"/>
    <property type="molecule type" value="Genomic_DNA"/>
</dbReference>
<name>A0A085ZMY0_9FLAO</name>
<feature type="signal peptide" evidence="1">
    <location>
        <begin position="1"/>
        <end position="22"/>
    </location>
</feature>
<evidence type="ECO:0000256" key="1">
    <source>
        <dbReference type="SAM" id="SignalP"/>
    </source>
</evidence>
<dbReference type="STRING" id="362418.IW19_09795"/>
<dbReference type="AlphaFoldDB" id="A0A085ZMY0"/>
<comment type="caution">
    <text evidence="2">The sequence shown here is derived from an EMBL/GenBank/DDBJ whole genome shotgun (WGS) entry which is preliminary data.</text>
</comment>
<feature type="chain" id="PRO_5001801311" evidence="1">
    <location>
        <begin position="23"/>
        <end position="195"/>
    </location>
</feature>
<dbReference type="OrthoDB" id="714084at2"/>
<proteinExistence type="predicted"/>
<reference evidence="2 3" key="1">
    <citation type="submission" date="2014-07" db="EMBL/GenBank/DDBJ databases">
        <title>Genome of Flavobacterium reichenbachii LMG 25512.</title>
        <authorList>
            <person name="Stropko S.J."/>
            <person name="Pipes S.E."/>
            <person name="Newman J.D."/>
        </authorList>
    </citation>
    <scope>NUCLEOTIDE SEQUENCE [LARGE SCALE GENOMIC DNA]</scope>
    <source>
        <strain evidence="2 3">LMG 25512</strain>
    </source>
</reference>
<protein>
    <submittedName>
        <fullName evidence="2">Uncharacterized protein</fullName>
    </submittedName>
</protein>
<gene>
    <name evidence="2" type="ORF">IW19_09795</name>
</gene>
<dbReference type="Proteomes" id="UP000028715">
    <property type="component" value="Unassembled WGS sequence"/>
</dbReference>
<evidence type="ECO:0000313" key="3">
    <source>
        <dbReference type="Proteomes" id="UP000028715"/>
    </source>
</evidence>
<sequence>MKVIYTCIVFLFSILCFSQSNENIPDHKEIALFLEHLDVSGKKVEKVDQKIIPWTAYDIYGEQNLEIELSSFISGILRYKALQNYFKPEDLKFVEKQYLRQKDSIWQKNDFEKFNITGPKEQTKISEHSKKGQRMGSYYSYSFSVPLFSLDKKYALVIQQFYCGLMCSDQCTYLYERDSISNNWKPILSWYCGSA</sequence>